<dbReference type="InterPro" id="IPR002347">
    <property type="entry name" value="SDR_fam"/>
</dbReference>
<dbReference type="EMBL" id="KZ613939">
    <property type="protein sequence ID" value="PMD46647.1"/>
    <property type="molecule type" value="Genomic_DNA"/>
</dbReference>
<dbReference type="PRINTS" id="PR00080">
    <property type="entry name" value="SDRFAMILY"/>
</dbReference>
<comment type="similarity">
    <text evidence="1 3">Belongs to the short-chain dehydrogenases/reductases (SDR) family.</text>
</comment>
<name>A0A2J6S7B7_HYAVF</name>
<dbReference type="Proteomes" id="UP000235786">
    <property type="component" value="Unassembled WGS sequence"/>
</dbReference>
<accession>A0A2J6S7B7</accession>
<dbReference type="PANTHER" id="PTHR24320:SF283">
    <property type="entry name" value="RETINOL DEHYDROGENASE 11"/>
    <property type="match status" value="1"/>
</dbReference>
<dbReference type="Pfam" id="PF00106">
    <property type="entry name" value="adh_short"/>
    <property type="match status" value="1"/>
</dbReference>
<gene>
    <name evidence="4" type="ORF">L207DRAFT_218075</name>
</gene>
<keyword evidence="5" id="KW-1185">Reference proteome</keyword>
<evidence type="ECO:0000313" key="5">
    <source>
        <dbReference type="Proteomes" id="UP000235786"/>
    </source>
</evidence>
<dbReference type="InterPro" id="IPR036291">
    <property type="entry name" value="NAD(P)-bd_dom_sf"/>
</dbReference>
<dbReference type="STRING" id="1149755.A0A2J6S7B7"/>
<keyword evidence="2" id="KW-0560">Oxidoreductase</keyword>
<dbReference type="Gene3D" id="3.40.50.720">
    <property type="entry name" value="NAD(P)-binding Rossmann-like Domain"/>
    <property type="match status" value="1"/>
</dbReference>
<dbReference type="PANTHER" id="PTHR24320">
    <property type="entry name" value="RETINOL DEHYDROGENASE"/>
    <property type="match status" value="1"/>
</dbReference>
<dbReference type="GO" id="GO:0016491">
    <property type="term" value="F:oxidoreductase activity"/>
    <property type="evidence" value="ECO:0007669"/>
    <property type="project" value="UniProtKB-KW"/>
</dbReference>
<dbReference type="AlphaFoldDB" id="A0A2J6S7B7"/>
<evidence type="ECO:0000256" key="1">
    <source>
        <dbReference type="ARBA" id="ARBA00006484"/>
    </source>
</evidence>
<evidence type="ECO:0000256" key="2">
    <source>
        <dbReference type="ARBA" id="ARBA00023002"/>
    </source>
</evidence>
<evidence type="ECO:0000313" key="4">
    <source>
        <dbReference type="EMBL" id="PMD46647.1"/>
    </source>
</evidence>
<reference evidence="4 5" key="1">
    <citation type="submission" date="2016-04" db="EMBL/GenBank/DDBJ databases">
        <title>A degradative enzymes factory behind the ericoid mycorrhizal symbiosis.</title>
        <authorList>
            <consortium name="DOE Joint Genome Institute"/>
            <person name="Martino E."/>
            <person name="Morin E."/>
            <person name="Grelet G."/>
            <person name="Kuo A."/>
            <person name="Kohler A."/>
            <person name="Daghino S."/>
            <person name="Barry K."/>
            <person name="Choi C."/>
            <person name="Cichocki N."/>
            <person name="Clum A."/>
            <person name="Copeland A."/>
            <person name="Hainaut M."/>
            <person name="Haridas S."/>
            <person name="Labutti K."/>
            <person name="Lindquist E."/>
            <person name="Lipzen A."/>
            <person name="Khouja H.-R."/>
            <person name="Murat C."/>
            <person name="Ohm R."/>
            <person name="Olson A."/>
            <person name="Spatafora J."/>
            <person name="Veneault-Fourrey C."/>
            <person name="Henrissat B."/>
            <person name="Grigoriev I."/>
            <person name="Martin F."/>
            <person name="Perotto S."/>
        </authorList>
    </citation>
    <scope>NUCLEOTIDE SEQUENCE [LARGE SCALE GENOMIC DNA]</scope>
    <source>
        <strain evidence="4 5">F</strain>
    </source>
</reference>
<proteinExistence type="inferred from homology"/>
<dbReference type="SUPFAM" id="SSF51735">
    <property type="entry name" value="NAD(P)-binding Rossmann-fold domains"/>
    <property type="match status" value="1"/>
</dbReference>
<protein>
    <submittedName>
        <fullName evidence="4">Putative retinol dehydrogenase 12</fullName>
    </submittedName>
</protein>
<dbReference type="PRINTS" id="PR00081">
    <property type="entry name" value="GDHRDH"/>
</dbReference>
<dbReference type="OrthoDB" id="191139at2759"/>
<evidence type="ECO:0000256" key="3">
    <source>
        <dbReference type="RuleBase" id="RU000363"/>
    </source>
</evidence>
<sequence>MSKYNFTTEGSTIVSDFPSRVKDRTFLITGPSDGSIGAATALCLASGYPSTILLLGRSLPKIQLIITQIRTISPTTTTKYIPLNLASLASVRSAASQILSDPSITSIDVLINSAGVMACPYSQTEDGFESQWQTNFLSHFLLTNLLLPKLLLAPHPRIVNISSSAHLVSDILYSDPGFSSGQKYNAILAYAQSKTANILFSVELNRRLGERGVESFAVHPGAVDTGLAKYFTPEMMSEGLELWARMGKQKPVRKTLGQGCSTGLRAALDPGLGVEGGCYLEDCQVTRETTSVAAWALDEKNAERCWKLAEEMLGEKFEY</sequence>
<organism evidence="4 5">
    <name type="scientific">Hyaloscypha variabilis (strain UAMH 11265 / GT02V1 / F)</name>
    <name type="common">Meliniomyces variabilis</name>
    <dbReference type="NCBI Taxonomy" id="1149755"/>
    <lineage>
        <taxon>Eukaryota</taxon>
        <taxon>Fungi</taxon>
        <taxon>Dikarya</taxon>
        <taxon>Ascomycota</taxon>
        <taxon>Pezizomycotina</taxon>
        <taxon>Leotiomycetes</taxon>
        <taxon>Helotiales</taxon>
        <taxon>Hyaloscyphaceae</taxon>
        <taxon>Hyaloscypha</taxon>
        <taxon>Hyaloscypha variabilis</taxon>
    </lineage>
</organism>